<comment type="caution">
    <text evidence="2">The sequence shown here is derived from an EMBL/GenBank/DDBJ whole genome shotgun (WGS) entry which is preliminary data.</text>
</comment>
<organism evidence="2 3">
    <name type="scientific">Gluconobacter oxydans</name>
    <name type="common">Gluconobacter suboxydans</name>
    <dbReference type="NCBI Taxonomy" id="442"/>
    <lineage>
        <taxon>Bacteria</taxon>
        <taxon>Pseudomonadati</taxon>
        <taxon>Pseudomonadota</taxon>
        <taxon>Alphaproteobacteria</taxon>
        <taxon>Acetobacterales</taxon>
        <taxon>Acetobacteraceae</taxon>
        <taxon>Gluconobacter</taxon>
    </lineage>
</organism>
<sequence length="205" mass="21338">MTQSSTSRLRFLSLVGALGLTGLLLACSSDPTLYTLAPLPGVSQAGGPAVVEVRTPIVSARLDRDTIVKASEDYQTKLASGSSWSEALPDMLGHTLMTDLAQRLPDTTVFAQDDAVTTTPAAYVELTIRNFEADSAGHALVTGMLSVHPAGKMIGPVMTTPVVWQSPEPVASSTTKLTAALSQGVASIADQAAAKLRVLPPPLKD</sequence>
<feature type="domain" description="ABC-type transport auxiliary lipoprotein component" evidence="1">
    <location>
        <begin position="34"/>
        <end position="193"/>
    </location>
</feature>
<evidence type="ECO:0000313" key="2">
    <source>
        <dbReference type="EMBL" id="KXV19056.1"/>
    </source>
</evidence>
<dbReference type="Proteomes" id="UP000075655">
    <property type="component" value="Unassembled WGS sequence"/>
</dbReference>
<evidence type="ECO:0000313" key="3">
    <source>
        <dbReference type="Proteomes" id="UP000075655"/>
    </source>
</evidence>
<dbReference type="EMBL" id="LHZG01000157">
    <property type="protein sequence ID" value="KXV19056.1"/>
    <property type="molecule type" value="Genomic_DNA"/>
</dbReference>
<accession>A0A149RX44</accession>
<dbReference type="InterPro" id="IPR005586">
    <property type="entry name" value="ABC_trans_aux"/>
</dbReference>
<name>A0A149RX44_GLUOY</name>
<dbReference type="PATRIC" id="fig|442.8.peg.2232"/>
<protein>
    <recommendedName>
        <fullName evidence="1">ABC-type transport auxiliary lipoprotein component domain-containing protein</fullName>
    </recommendedName>
</protein>
<dbReference type="Pfam" id="PF03886">
    <property type="entry name" value="ABC_trans_aux"/>
    <property type="match status" value="1"/>
</dbReference>
<dbReference type="AlphaFoldDB" id="A0A149RX44"/>
<dbReference type="SUPFAM" id="SSF159594">
    <property type="entry name" value="XCC0632-like"/>
    <property type="match status" value="1"/>
</dbReference>
<evidence type="ECO:0000259" key="1">
    <source>
        <dbReference type="Pfam" id="PF03886"/>
    </source>
</evidence>
<reference evidence="2 3" key="1">
    <citation type="submission" date="2015-06" db="EMBL/GenBank/DDBJ databases">
        <title>Improved classification and identification of acetic acid bacteria using matrix-assisted laser desorption/ionization time-of-flight mass spectrometry; Gluconobacter nephelii and Gluconobacter uchimurae are later heterotypic synonyms of Gluconobacter japonicus and Gluconobacter oxydans, respectively.</title>
        <authorList>
            <person name="Li L."/>
            <person name="Cleenwerck I."/>
            <person name="De Vuyst L."/>
            <person name="Vandamme P."/>
        </authorList>
    </citation>
    <scope>NUCLEOTIDE SEQUENCE [LARGE SCALE GENOMIC DNA]</scope>
    <source>
        <strain evidence="2 3">LMG 1676</strain>
    </source>
</reference>
<dbReference type="RefSeq" id="WP_062500917.1">
    <property type="nucleotide sequence ID" value="NZ_LHZG01000157.1"/>
</dbReference>
<proteinExistence type="predicted"/>
<dbReference type="Gene3D" id="3.40.50.10610">
    <property type="entry name" value="ABC-type transport auxiliary lipoprotein component"/>
    <property type="match status" value="1"/>
</dbReference>
<gene>
    <name evidence="2" type="ORF">AD934_05895</name>
</gene>